<dbReference type="RefSeq" id="WP_063200190.1">
    <property type="nucleotide sequence ID" value="NZ_CAMITG010000010.1"/>
</dbReference>
<evidence type="ECO:0000313" key="5">
    <source>
        <dbReference type="Proteomes" id="UP000248897"/>
    </source>
</evidence>
<dbReference type="Gene3D" id="3.40.30.10">
    <property type="entry name" value="Glutaredoxin"/>
    <property type="match status" value="1"/>
</dbReference>
<gene>
    <name evidence="4" type="primary">dsbA_2</name>
    <name evidence="3" type="ORF">I6G64_17275</name>
    <name evidence="4" type="ORF">NCTC12961_04805</name>
</gene>
<evidence type="ECO:0000313" key="6">
    <source>
        <dbReference type="Proteomes" id="UP000594967"/>
    </source>
</evidence>
<dbReference type="PANTHER" id="PTHR35891">
    <property type="entry name" value="THIOL:DISULFIDE INTERCHANGE PROTEIN DSBA"/>
    <property type="match status" value="1"/>
</dbReference>
<dbReference type="EMBL" id="CP065673">
    <property type="protein sequence ID" value="QPS19329.1"/>
    <property type="molecule type" value="Genomic_DNA"/>
</dbReference>
<evidence type="ECO:0000313" key="3">
    <source>
        <dbReference type="EMBL" id="QPS19329.1"/>
    </source>
</evidence>
<dbReference type="AlphaFoldDB" id="A0A2X4VDL2"/>
<feature type="domain" description="DSBA-like thioredoxin" evidence="2">
    <location>
        <begin position="92"/>
        <end position="201"/>
    </location>
</feature>
<dbReference type="InterPro" id="IPR036249">
    <property type="entry name" value="Thioredoxin-like_sf"/>
</dbReference>
<accession>A0A2X4VDL2</accession>
<keyword evidence="1" id="KW-0812">Transmembrane</keyword>
<proteinExistence type="predicted"/>
<feature type="transmembrane region" description="Helical" evidence="1">
    <location>
        <begin position="7"/>
        <end position="27"/>
    </location>
</feature>
<dbReference type="InterPro" id="IPR050824">
    <property type="entry name" value="Thiol_disulfide_DsbA"/>
</dbReference>
<organism evidence="4 5">
    <name type="scientific">Serratia plymuthica</name>
    <dbReference type="NCBI Taxonomy" id="82996"/>
    <lineage>
        <taxon>Bacteria</taxon>
        <taxon>Pseudomonadati</taxon>
        <taxon>Pseudomonadota</taxon>
        <taxon>Gammaproteobacteria</taxon>
        <taxon>Enterobacterales</taxon>
        <taxon>Yersiniaceae</taxon>
        <taxon>Serratia</taxon>
    </lineage>
</organism>
<dbReference type="SUPFAM" id="SSF52833">
    <property type="entry name" value="Thioredoxin-like"/>
    <property type="match status" value="1"/>
</dbReference>
<dbReference type="Pfam" id="PF01323">
    <property type="entry name" value="DSBA"/>
    <property type="match status" value="1"/>
</dbReference>
<protein>
    <submittedName>
        <fullName evidence="3">DsbA family protein</fullName>
    </submittedName>
    <submittedName>
        <fullName evidence="4">Thiol:disulfide interchange protein DsbA</fullName>
    </submittedName>
</protein>
<dbReference type="Proteomes" id="UP000248897">
    <property type="component" value="Chromosome 1"/>
</dbReference>
<name>A0A2X4VDL2_SERPL</name>
<reference evidence="4 5" key="1">
    <citation type="submission" date="2018-06" db="EMBL/GenBank/DDBJ databases">
        <authorList>
            <consortium name="Pathogen Informatics"/>
            <person name="Doyle S."/>
        </authorList>
    </citation>
    <scope>NUCLEOTIDE SEQUENCE [LARGE SCALE GENOMIC DNA]</scope>
    <source>
        <strain evidence="4 5">NCTC12961</strain>
    </source>
</reference>
<dbReference type="InterPro" id="IPR001853">
    <property type="entry name" value="DSBA-like_thioredoxin_dom"/>
</dbReference>
<reference evidence="3 6" key="2">
    <citation type="submission" date="2020-12" db="EMBL/GenBank/DDBJ databases">
        <title>FDA dAtabase for Regulatory Grade micrObial Sequences (FDA-ARGOS): Supporting development and validation of Infectious Disease Dx tests.</title>
        <authorList>
            <person name="Sproer C."/>
            <person name="Gronow S."/>
            <person name="Severitt S."/>
            <person name="Schroder I."/>
            <person name="Tallon L."/>
            <person name="Sadzewicz L."/>
            <person name="Zhao X."/>
            <person name="Boylan J."/>
            <person name="Ott S."/>
            <person name="Bowen H."/>
            <person name="Vavikolanu K."/>
            <person name="Mehta A."/>
            <person name="Aluvathingal J."/>
            <person name="Nadendla S."/>
            <person name="Lowell S."/>
            <person name="Myers T."/>
            <person name="Yan Y."/>
            <person name="Sichtig H."/>
        </authorList>
    </citation>
    <scope>NUCLEOTIDE SEQUENCE [LARGE SCALE GENOMIC DNA]</scope>
    <source>
        <strain evidence="3 6">FDAARGOS_907</strain>
    </source>
</reference>
<evidence type="ECO:0000256" key="1">
    <source>
        <dbReference type="SAM" id="Phobius"/>
    </source>
</evidence>
<keyword evidence="1" id="KW-1133">Transmembrane helix</keyword>
<dbReference type="GO" id="GO:0016491">
    <property type="term" value="F:oxidoreductase activity"/>
    <property type="evidence" value="ECO:0007669"/>
    <property type="project" value="InterPro"/>
</dbReference>
<keyword evidence="6" id="KW-1185">Reference proteome</keyword>
<dbReference type="STRING" id="82996.ADP72_15860"/>
<dbReference type="EMBL" id="LS483469">
    <property type="protein sequence ID" value="SQI44912.1"/>
    <property type="molecule type" value="Genomic_DNA"/>
</dbReference>
<evidence type="ECO:0000259" key="2">
    <source>
        <dbReference type="Pfam" id="PF01323"/>
    </source>
</evidence>
<evidence type="ECO:0000313" key="4">
    <source>
        <dbReference type="EMBL" id="SQI44912.1"/>
    </source>
</evidence>
<sequence>MYKRPLLFISYTFFIIVITTIMTSVYFHVYVINQPESEGVRAIAPEKVNDSPLTEVNAIVEVFSYACHYCEINESNIAELERNLPAGTRLIRLHLNDDDHSGMAAFAPLFATLTVMGIEAQHRPAAYQAIIKEKINLADRQHLVGWLKANGINEAAYDRASASAPVKELLAYMSSVSRYYQVNATPSFIVNRKWLAVQDRDFPAFSEQLLSLLQHDKPLEP</sequence>
<dbReference type="PANTHER" id="PTHR35891:SF3">
    <property type="entry name" value="THIOL:DISULFIDE INTERCHANGE PROTEIN DSBL"/>
    <property type="match status" value="1"/>
</dbReference>
<dbReference type="Proteomes" id="UP000594967">
    <property type="component" value="Chromosome"/>
</dbReference>
<keyword evidence="1" id="KW-0472">Membrane</keyword>